<dbReference type="Proteomes" id="UP001565471">
    <property type="component" value="Unassembled WGS sequence"/>
</dbReference>
<dbReference type="InterPro" id="IPR032710">
    <property type="entry name" value="NTF2-like_dom_sf"/>
</dbReference>
<dbReference type="Pfam" id="PF12680">
    <property type="entry name" value="SnoaL_2"/>
    <property type="match status" value="1"/>
</dbReference>
<name>A0ABV4EXX7_BRAEL</name>
<dbReference type="RefSeq" id="WP_016843833.1">
    <property type="nucleotide sequence ID" value="NZ_BJNL01000001.1"/>
</dbReference>
<reference evidence="2 3" key="1">
    <citation type="submission" date="2024-07" db="EMBL/GenBank/DDBJ databases">
        <title>Genomic Encyclopedia of Type Strains, Phase V (KMG-V): Genome sequencing to study the core and pangenomes of soil and plant-associated prokaryotes.</title>
        <authorList>
            <person name="Whitman W."/>
        </authorList>
    </citation>
    <scope>NUCLEOTIDE SEQUENCE [LARGE SCALE GENOMIC DNA]</scope>
    <source>
        <strain evidence="2 3">USDA 415</strain>
    </source>
</reference>
<feature type="domain" description="SnoaL-like" evidence="1">
    <location>
        <begin position="17"/>
        <end position="101"/>
    </location>
</feature>
<protein>
    <recommendedName>
        <fullName evidence="1">SnoaL-like domain-containing protein</fullName>
    </recommendedName>
</protein>
<comment type="caution">
    <text evidence="2">The sequence shown here is derived from an EMBL/GenBank/DDBJ whole genome shotgun (WGS) entry which is preliminary data.</text>
</comment>
<dbReference type="Gene3D" id="3.10.450.50">
    <property type="match status" value="1"/>
</dbReference>
<gene>
    <name evidence="2" type="ORF">ABIF29_002794</name>
</gene>
<dbReference type="EMBL" id="JBGBZA010000002">
    <property type="protein sequence ID" value="MEY9315995.1"/>
    <property type="molecule type" value="Genomic_DNA"/>
</dbReference>
<accession>A0ABV4EXX7</accession>
<keyword evidence="3" id="KW-1185">Reference proteome</keyword>
<evidence type="ECO:0000313" key="2">
    <source>
        <dbReference type="EMBL" id="MEY9315995.1"/>
    </source>
</evidence>
<dbReference type="InterPro" id="IPR037401">
    <property type="entry name" value="SnoaL-like"/>
</dbReference>
<dbReference type="GeneID" id="92955599"/>
<organism evidence="2 3">
    <name type="scientific">Bradyrhizobium elkanii</name>
    <dbReference type="NCBI Taxonomy" id="29448"/>
    <lineage>
        <taxon>Bacteria</taxon>
        <taxon>Pseudomonadati</taxon>
        <taxon>Pseudomonadota</taxon>
        <taxon>Alphaproteobacteria</taxon>
        <taxon>Hyphomicrobiales</taxon>
        <taxon>Nitrobacteraceae</taxon>
        <taxon>Bradyrhizobium</taxon>
    </lineage>
</organism>
<dbReference type="SUPFAM" id="SSF54427">
    <property type="entry name" value="NTF2-like"/>
    <property type="match status" value="1"/>
</dbReference>
<evidence type="ECO:0000259" key="1">
    <source>
        <dbReference type="Pfam" id="PF12680"/>
    </source>
</evidence>
<evidence type="ECO:0000313" key="3">
    <source>
        <dbReference type="Proteomes" id="UP001565471"/>
    </source>
</evidence>
<proteinExistence type="predicted"/>
<sequence>MLARFDLTNHFDEMAAVVDWLDCCRSHDLEALLDLYADQARLECACEGSRISGRSALADYWRPKLSTVAADAFGLEEITPQDDGVVLDYLSYEGKRVRIMFVFDALGKISHMRCAPSSR</sequence>